<accession>A0A7J7JHA0</accession>
<dbReference type="SUPFAM" id="SSF54686">
    <property type="entry name" value="Ribosomal protein L16p/L10e"/>
    <property type="match status" value="1"/>
</dbReference>
<evidence type="ECO:0000256" key="5">
    <source>
        <dbReference type="ARBA" id="ARBA00035440"/>
    </source>
</evidence>
<dbReference type="GO" id="GO:0005762">
    <property type="term" value="C:mitochondrial large ribosomal subunit"/>
    <property type="evidence" value="ECO:0007669"/>
    <property type="project" value="TreeGrafter"/>
</dbReference>
<evidence type="ECO:0000256" key="2">
    <source>
        <dbReference type="ARBA" id="ARBA00022980"/>
    </source>
</evidence>
<dbReference type="OrthoDB" id="268521at2759"/>
<dbReference type="Gene3D" id="3.90.1170.10">
    <property type="entry name" value="Ribosomal protein L10e/L16"/>
    <property type="match status" value="1"/>
</dbReference>
<evidence type="ECO:0000256" key="4">
    <source>
        <dbReference type="ARBA" id="ARBA00035302"/>
    </source>
</evidence>
<keyword evidence="2 6" id="KW-0689">Ribosomal protein</keyword>
<dbReference type="AlphaFoldDB" id="A0A7J7JHA0"/>
<keyword evidence="8" id="KW-1185">Reference proteome</keyword>
<evidence type="ECO:0000313" key="7">
    <source>
        <dbReference type="EMBL" id="KAF6025495.1"/>
    </source>
</evidence>
<dbReference type="InterPro" id="IPR000114">
    <property type="entry name" value="Ribosomal_uL16_bact-type"/>
</dbReference>
<dbReference type="InterPro" id="IPR036920">
    <property type="entry name" value="Ribosomal_uL16_sf"/>
</dbReference>
<proteinExistence type="inferred from homology"/>
<sequence length="241" mass="28107">MLSFHCTSEILHTPFINKLLCRFITNYRSPPDYSHVVFPLWDKRKLPLLPKNPNAQSNTKPRKMPKRVIDIRGPELVHNKLIHKQFGVQALLGGNLTYGHIESSRLKINRKMDTNKMFAIWRIDAPWKPITKKPVGSRMGGGKGNIHHYVTPVKANRIILEMGGTVEFEDVYWMLKIVAHNLPFRARVVTQKMLEEEVALKQKLKEDNINPFSFDYAVHNNMLGCQPQLSKYDYIWNNEYR</sequence>
<dbReference type="PRINTS" id="PR00060">
    <property type="entry name" value="RIBOSOMALL16"/>
</dbReference>
<evidence type="ECO:0000256" key="3">
    <source>
        <dbReference type="ARBA" id="ARBA00023274"/>
    </source>
</evidence>
<gene>
    <name evidence="7" type="ORF">EB796_016194</name>
</gene>
<dbReference type="GO" id="GO:0032543">
    <property type="term" value="P:mitochondrial translation"/>
    <property type="evidence" value="ECO:0007669"/>
    <property type="project" value="TreeGrafter"/>
</dbReference>
<reference evidence="7" key="1">
    <citation type="submission" date="2020-06" db="EMBL/GenBank/DDBJ databases">
        <title>Draft genome of Bugula neritina, a colonial animal packing powerful symbionts and potential medicines.</title>
        <authorList>
            <person name="Rayko M."/>
        </authorList>
    </citation>
    <scope>NUCLEOTIDE SEQUENCE [LARGE SCALE GENOMIC DNA]</scope>
    <source>
        <strain evidence="7">Kwan_BN1</strain>
    </source>
</reference>
<dbReference type="Proteomes" id="UP000593567">
    <property type="component" value="Unassembled WGS sequence"/>
</dbReference>
<comment type="caution">
    <text evidence="7">The sequence shown here is derived from an EMBL/GenBank/DDBJ whole genome shotgun (WGS) entry which is preliminary data.</text>
</comment>
<dbReference type="Pfam" id="PF00252">
    <property type="entry name" value="Ribosomal_L16"/>
    <property type="match status" value="1"/>
</dbReference>
<name>A0A7J7JHA0_BUGNE</name>
<dbReference type="PANTHER" id="PTHR12220:SF13">
    <property type="entry name" value="LARGE RIBOSOMAL SUBUNIT PROTEIN UL16M"/>
    <property type="match status" value="1"/>
</dbReference>
<dbReference type="GO" id="GO:0003735">
    <property type="term" value="F:structural constituent of ribosome"/>
    <property type="evidence" value="ECO:0007669"/>
    <property type="project" value="InterPro"/>
</dbReference>
<evidence type="ECO:0000256" key="6">
    <source>
        <dbReference type="RuleBase" id="RU004413"/>
    </source>
</evidence>
<organism evidence="7 8">
    <name type="scientific">Bugula neritina</name>
    <name type="common">Brown bryozoan</name>
    <name type="synonym">Sertularia neritina</name>
    <dbReference type="NCBI Taxonomy" id="10212"/>
    <lineage>
        <taxon>Eukaryota</taxon>
        <taxon>Metazoa</taxon>
        <taxon>Spiralia</taxon>
        <taxon>Lophotrochozoa</taxon>
        <taxon>Bryozoa</taxon>
        <taxon>Gymnolaemata</taxon>
        <taxon>Cheilostomatida</taxon>
        <taxon>Flustrina</taxon>
        <taxon>Buguloidea</taxon>
        <taxon>Bugulidae</taxon>
        <taxon>Bugula</taxon>
    </lineage>
</organism>
<dbReference type="CDD" id="cd01433">
    <property type="entry name" value="Ribosomal_L16_L10e"/>
    <property type="match status" value="1"/>
</dbReference>
<dbReference type="InterPro" id="IPR016180">
    <property type="entry name" value="Ribosomal_uL16_dom"/>
</dbReference>
<comment type="similarity">
    <text evidence="1 6">Belongs to the universal ribosomal protein uL16 family.</text>
</comment>
<dbReference type="InterPro" id="IPR047873">
    <property type="entry name" value="Ribosomal_uL16"/>
</dbReference>
<evidence type="ECO:0000313" key="8">
    <source>
        <dbReference type="Proteomes" id="UP000593567"/>
    </source>
</evidence>
<evidence type="ECO:0000256" key="1">
    <source>
        <dbReference type="ARBA" id="ARBA00008931"/>
    </source>
</evidence>
<dbReference type="PANTHER" id="PTHR12220">
    <property type="entry name" value="50S/60S RIBOSOMAL PROTEIN L16"/>
    <property type="match status" value="1"/>
</dbReference>
<dbReference type="EMBL" id="VXIV02002454">
    <property type="protein sequence ID" value="KAF6025495.1"/>
    <property type="molecule type" value="Genomic_DNA"/>
</dbReference>
<keyword evidence="3 6" id="KW-0687">Ribonucleoprotein</keyword>
<protein>
    <recommendedName>
        <fullName evidence="4">Large ribosomal subunit protein uL16m</fullName>
    </recommendedName>
    <alternativeName>
        <fullName evidence="5">39S ribosomal protein L16, mitochondrial</fullName>
    </alternativeName>
</protein>
<dbReference type="GO" id="GO:0019843">
    <property type="term" value="F:rRNA binding"/>
    <property type="evidence" value="ECO:0007669"/>
    <property type="project" value="InterPro"/>
</dbReference>